<keyword evidence="2" id="KW-1185">Reference proteome</keyword>
<dbReference type="Proteomes" id="UP000616151">
    <property type="component" value="Unassembled WGS sequence"/>
</dbReference>
<sequence>MPRFAANLSMMFQEMPFLERFAAAAEAGFTGVEFLFPYEFDKAEIVRRRAEAGLAQILFNSPPGDWAAGERGSAALPQKRDLFRQQFELALDYAVALANPRIHVMAGIPAPGENSQACESCFVENLRWAGELARPRGITLLIEPLNPVDMPGYFLSSADQAAGILAAVALPHVKLQYDIYHQQMSRGAVADTLRRHFPLIGHIQVAGVPGRNEPDESQEINLPYLFGLIDELGYDGWIGCEYRPRAGTLDGLGWLKSYGIGQGKPK</sequence>
<organism evidence="1 2">
    <name type="scientific">Taklimakanibacter albus</name>
    <dbReference type="NCBI Taxonomy" id="2800327"/>
    <lineage>
        <taxon>Bacteria</taxon>
        <taxon>Pseudomonadati</taxon>
        <taxon>Pseudomonadota</taxon>
        <taxon>Alphaproteobacteria</taxon>
        <taxon>Hyphomicrobiales</taxon>
        <taxon>Aestuariivirgaceae</taxon>
        <taxon>Taklimakanibacter</taxon>
    </lineage>
</organism>
<accession>A0ACC5R322</accession>
<evidence type="ECO:0000313" key="1">
    <source>
        <dbReference type="EMBL" id="MBK1867007.1"/>
    </source>
</evidence>
<evidence type="ECO:0000313" key="2">
    <source>
        <dbReference type="Proteomes" id="UP000616151"/>
    </source>
</evidence>
<reference evidence="1" key="1">
    <citation type="submission" date="2021-01" db="EMBL/GenBank/DDBJ databases">
        <authorList>
            <person name="Sun Q."/>
        </authorList>
    </citation>
    <scope>NUCLEOTIDE SEQUENCE</scope>
    <source>
        <strain evidence="1">YIM B02566</strain>
    </source>
</reference>
<name>A0ACC5R322_9HYPH</name>
<gene>
    <name evidence="1" type="ORF">JHL16_11680</name>
</gene>
<protein>
    <submittedName>
        <fullName evidence="1">Hydroxypyruvate isomerase family protein</fullName>
    </submittedName>
</protein>
<proteinExistence type="predicted"/>
<keyword evidence="1" id="KW-0413">Isomerase</keyword>
<comment type="caution">
    <text evidence="1">The sequence shown here is derived from an EMBL/GenBank/DDBJ whole genome shotgun (WGS) entry which is preliminary data.</text>
</comment>
<dbReference type="EMBL" id="JAENHL010000007">
    <property type="protein sequence ID" value="MBK1867007.1"/>
    <property type="molecule type" value="Genomic_DNA"/>
</dbReference>